<keyword evidence="7" id="KW-1133">Transmembrane helix</keyword>
<evidence type="ECO:0000313" key="10">
    <source>
        <dbReference type="EMBL" id="KGX93879.1"/>
    </source>
</evidence>
<comment type="similarity">
    <text evidence="5">Belongs to the methyl-accepting chemotaxis (MCP) protein family.</text>
</comment>
<organism evidence="10 11">
    <name type="scientific">Pontibacillus halophilus JSM 076056 = DSM 19796</name>
    <dbReference type="NCBI Taxonomy" id="1385510"/>
    <lineage>
        <taxon>Bacteria</taxon>
        <taxon>Bacillati</taxon>
        <taxon>Bacillota</taxon>
        <taxon>Bacilli</taxon>
        <taxon>Bacillales</taxon>
        <taxon>Bacillaceae</taxon>
        <taxon>Pontibacillus</taxon>
    </lineage>
</organism>
<dbReference type="OrthoDB" id="2489132at2"/>
<dbReference type="GO" id="GO:0007165">
    <property type="term" value="P:signal transduction"/>
    <property type="evidence" value="ECO:0007669"/>
    <property type="project" value="UniProtKB-KW"/>
</dbReference>
<evidence type="ECO:0000256" key="6">
    <source>
        <dbReference type="PROSITE-ProRule" id="PRU00284"/>
    </source>
</evidence>
<comment type="subcellular location">
    <subcellularLocation>
        <location evidence="1">Cell membrane</location>
    </subcellularLocation>
</comment>
<dbReference type="Gene3D" id="1.10.287.950">
    <property type="entry name" value="Methyl-accepting chemotaxis protein"/>
    <property type="match status" value="1"/>
</dbReference>
<dbReference type="PANTHER" id="PTHR32089:SF112">
    <property type="entry name" value="LYSOZYME-LIKE PROTEIN-RELATED"/>
    <property type="match status" value="1"/>
</dbReference>
<dbReference type="SUPFAM" id="SSF58104">
    <property type="entry name" value="Methyl-accepting chemotaxis protein (MCP) signaling domain"/>
    <property type="match status" value="1"/>
</dbReference>
<accession>A0A0A5GPG7</accession>
<dbReference type="PROSITE" id="PS50111">
    <property type="entry name" value="CHEMOTAXIS_TRANSDUC_2"/>
    <property type="match status" value="1"/>
</dbReference>
<feature type="domain" description="HAMP" evidence="9">
    <location>
        <begin position="71"/>
        <end position="124"/>
    </location>
</feature>
<sequence>MRRKYRFSLRRKLVLFTTALALITYTTSAFFIYVLYNMVGDYVGLSEQGFTIITLIMGIMWSGILATIAAGLITKPLKNLERVATKASEGDLGQDVDVPKSDDEIRALSVAFNGMLQNIRSMVHNIHSNFEQTSATASSIQSDTNEATKQAGLVEDAIYEISQGAESSSQSVQHTAESIESSVQLAKNVQDQADASKQQSNHMLVALEDGKVVIQSVVAGIQQLSVGQQSSLEDVRRMEKNATEVGHIISLVGDIADQTNLLALNASIEAARAGEHGKGFAVVAEEVRKLADESAKSVQNIRNLVTTMQSDVAQVVSRIEDQVTFASEEAAKGQRADDAISNMTTSVQDVAQSVTSISNLVDQQLEQLRQTSLQSQEVSAIAEETSAGTQEMSASIQEQTGLIQEINERTLSLTEQAKQLKNEIEQFHT</sequence>
<dbReference type="eggNOG" id="COG0840">
    <property type="taxonomic scope" value="Bacteria"/>
</dbReference>
<keyword evidence="4 6" id="KW-0807">Transducer</keyword>
<dbReference type="Pfam" id="PF00672">
    <property type="entry name" value="HAMP"/>
    <property type="match status" value="1"/>
</dbReference>
<reference evidence="10 11" key="1">
    <citation type="submission" date="2013-08" db="EMBL/GenBank/DDBJ databases">
        <authorList>
            <person name="Huang J."/>
            <person name="Wang G."/>
        </authorList>
    </citation>
    <scope>NUCLEOTIDE SEQUENCE [LARGE SCALE GENOMIC DNA]</scope>
    <source>
        <strain evidence="10 11">JSM 076056</strain>
    </source>
</reference>
<dbReference type="Proteomes" id="UP000030528">
    <property type="component" value="Unassembled WGS sequence"/>
</dbReference>
<keyword evidence="2" id="KW-1003">Cell membrane</keyword>
<protein>
    <submittedName>
        <fullName evidence="10">Methyl-accepting chemotaxis protein</fullName>
    </submittedName>
</protein>
<dbReference type="CDD" id="cd06225">
    <property type="entry name" value="HAMP"/>
    <property type="match status" value="1"/>
</dbReference>
<feature type="domain" description="Methyl-accepting transducer" evidence="8">
    <location>
        <begin position="143"/>
        <end position="393"/>
    </location>
</feature>
<evidence type="ECO:0000259" key="8">
    <source>
        <dbReference type="PROSITE" id="PS50111"/>
    </source>
</evidence>
<dbReference type="STRING" id="1385510.GCA_000425205_00197"/>
<name>A0A0A5GPG7_9BACI</name>
<evidence type="ECO:0000256" key="7">
    <source>
        <dbReference type="SAM" id="Phobius"/>
    </source>
</evidence>
<dbReference type="PANTHER" id="PTHR32089">
    <property type="entry name" value="METHYL-ACCEPTING CHEMOTAXIS PROTEIN MCPB"/>
    <property type="match status" value="1"/>
</dbReference>
<dbReference type="SMART" id="SM00304">
    <property type="entry name" value="HAMP"/>
    <property type="match status" value="1"/>
</dbReference>
<gene>
    <name evidence="10" type="ORF">N781_01410</name>
</gene>
<feature type="transmembrane region" description="Helical" evidence="7">
    <location>
        <begin position="52"/>
        <end position="73"/>
    </location>
</feature>
<evidence type="ECO:0000259" key="9">
    <source>
        <dbReference type="PROSITE" id="PS50885"/>
    </source>
</evidence>
<keyword evidence="11" id="KW-1185">Reference proteome</keyword>
<dbReference type="AlphaFoldDB" id="A0A0A5GPG7"/>
<dbReference type="Pfam" id="PF00015">
    <property type="entry name" value="MCPsignal"/>
    <property type="match status" value="1"/>
</dbReference>
<keyword evidence="3 7" id="KW-0472">Membrane</keyword>
<dbReference type="InterPro" id="IPR004089">
    <property type="entry name" value="MCPsignal_dom"/>
</dbReference>
<comment type="caution">
    <text evidence="10">The sequence shown here is derived from an EMBL/GenBank/DDBJ whole genome shotgun (WGS) entry which is preliminary data.</text>
</comment>
<evidence type="ECO:0000256" key="2">
    <source>
        <dbReference type="ARBA" id="ARBA00022475"/>
    </source>
</evidence>
<keyword evidence="7" id="KW-0812">Transmembrane</keyword>
<evidence type="ECO:0000256" key="5">
    <source>
        <dbReference type="ARBA" id="ARBA00029447"/>
    </source>
</evidence>
<dbReference type="InterPro" id="IPR003660">
    <property type="entry name" value="HAMP_dom"/>
</dbReference>
<dbReference type="PROSITE" id="PS50885">
    <property type="entry name" value="HAMP"/>
    <property type="match status" value="1"/>
</dbReference>
<evidence type="ECO:0000256" key="1">
    <source>
        <dbReference type="ARBA" id="ARBA00004236"/>
    </source>
</evidence>
<proteinExistence type="inferred from homology"/>
<evidence type="ECO:0000313" key="11">
    <source>
        <dbReference type="Proteomes" id="UP000030528"/>
    </source>
</evidence>
<dbReference type="EMBL" id="AVPE01000001">
    <property type="protein sequence ID" value="KGX93879.1"/>
    <property type="molecule type" value="Genomic_DNA"/>
</dbReference>
<dbReference type="RefSeq" id="WP_154655151.1">
    <property type="nucleotide sequence ID" value="NZ_AULI01000001.1"/>
</dbReference>
<evidence type="ECO:0000256" key="3">
    <source>
        <dbReference type="ARBA" id="ARBA00023136"/>
    </source>
</evidence>
<evidence type="ECO:0000256" key="4">
    <source>
        <dbReference type="ARBA" id="ARBA00023224"/>
    </source>
</evidence>
<dbReference type="SMART" id="SM00283">
    <property type="entry name" value="MA"/>
    <property type="match status" value="1"/>
</dbReference>
<dbReference type="GO" id="GO:0005886">
    <property type="term" value="C:plasma membrane"/>
    <property type="evidence" value="ECO:0007669"/>
    <property type="project" value="UniProtKB-SubCell"/>
</dbReference>
<dbReference type="Gene3D" id="6.10.340.10">
    <property type="match status" value="1"/>
</dbReference>